<evidence type="ECO:0008006" key="5">
    <source>
        <dbReference type="Google" id="ProtNLM"/>
    </source>
</evidence>
<dbReference type="OrthoDB" id="10530576at2759"/>
<feature type="signal peptide" evidence="2">
    <location>
        <begin position="1"/>
        <end position="25"/>
    </location>
</feature>
<sequence>MQRLPTPYSLLLLSLVLSFLPPSCPLSFLFVSTLGNGTKALHSPRGRTLPKIRPPSSNETRQCLRHSSFPI</sequence>
<evidence type="ECO:0000313" key="3">
    <source>
        <dbReference type="EMBL" id="KAE8357163.1"/>
    </source>
</evidence>
<dbReference type="RefSeq" id="XP_031920244.1">
    <property type="nucleotide sequence ID" value="XM_032069533.1"/>
</dbReference>
<keyword evidence="2" id="KW-0732">Signal</keyword>
<proteinExistence type="predicted"/>
<name>A0A5N6ZIV6_9EURO</name>
<evidence type="ECO:0000256" key="1">
    <source>
        <dbReference type="SAM" id="MobiDB-lite"/>
    </source>
</evidence>
<gene>
    <name evidence="3" type="ORF">BDV27DRAFT_139850</name>
</gene>
<organism evidence="3 4">
    <name type="scientific">Aspergillus caelatus</name>
    <dbReference type="NCBI Taxonomy" id="61420"/>
    <lineage>
        <taxon>Eukaryota</taxon>
        <taxon>Fungi</taxon>
        <taxon>Dikarya</taxon>
        <taxon>Ascomycota</taxon>
        <taxon>Pezizomycotina</taxon>
        <taxon>Eurotiomycetes</taxon>
        <taxon>Eurotiomycetidae</taxon>
        <taxon>Eurotiales</taxon>
        <taxon>Aspergillaceae</taxon>
        <taxon>Aspergillus</taxon>
        <taxon>Aspergillus subgen. Circumdati</taxon>
    </lineage>
</organism>
<reference evidence="3 4" key="1">
    <citation type="submission" date="2019-04" db="EMBL/GenBank/DDBJ databases">
        <title>Friends and foes A comparative genomics studyof 23 Aspergillus species from section Flavi.</title>
        <authorList>
            <consortium name="DOE Joint Genome Institute"/>
            <person name="Kjaerbolling I."/>
            <person name="Vesth T."/>
            <person name="Frisvad J.C."/>
            <person name="Nybo J.L."/>
            <person name="Theobald S."/>
            <person name="Kildgaard S."/>
            <person name="Isbrandt T."/>
            <person name="Kuo A."/>
            <person name="Sato A."/>
            <person name="Lyhne E.K."/>
            <person name="Kogle M.E."/>
            <person name="Wiebenga A."/>
            <person name="Kun R.S."/>
            <person name="Lubbers R.J."/>
            <person name="Makela M.R."/>
            <person name="Barry K."/>
            <person name="Chovatia M."/>
            <person name="Clum A."/>
            <person name="Daum C."/>
            <person name="Haridas S."/>
            <person name="He G."/>
            <person name="LaButti K."/>
            <person name="Lipzen A."/>
            <person name="Mondo S."/>
            <person name="Riley R."/>
            <person name="Salamov A."/>
            <person name="Simmons B.A."/>
            <person name="Magnuson J.K."/>
            <person name="Henrissat B."/>
            <person name="Mortensen U.H."/>
            <person name="Larsen T.O."/>
            <person name="Devries R.P."/>
            <person name="Grigoriev I.V."/>
            <person name="Machida M."/>
            <person name="Baker S.E."/>
            <person name="Andersen M.R."/>
        </authorList>
    </citation>
    <scope>NUCLEOTIDE SEQUENCE [LARGE SCALE GENOMIC DNA]</scope>
    <source>
        <strain evidence="3 4">CBS 763.97</strain>
    </source>
</reference>
<dbReference type="AlphaFoldDB" id="A0A5N6ZIV6"/>
<protein>
    <recommendedName>
        <fullName evidence="5">Secreted protein</fullName>
    </recommendedName>
</protein>
<dbReference type="Proteomes" id="UP000326268">
    <property type="component" value="Unassembled WGS sequence"/>
</dbReference>
<evidence type="ECO:0000313" key="4">
    <source>
        <dbReference type="Proteomes" id="UP000326268"/>
    </source>
</evidence>
<evidence type="ECO:0000256" key="2">
    <source>
        <dbReference type="SAM" id="SignalP"/>
    </source>
</evidence>
<dbReference type="GeneID" id="43653979"/>
<accession>A0A5N6ZIV6</accession>
<feature type="chain" id="PRO_5025049725" description="Secreted protein" evidence="2">
    <location>
        <begin position="26"/>
        <end position="71"/>
    </location>
</feature>
<keyword evidence="4" id="KW-1185">Reference proteome</keyword>
<dbReference type="EMBL" id="ML738114">
    <property type="protein sequence ID" value="KAE8357163.1"/>
    <property type="molecule type" value="Genomic_DNA"/>
</dbReference>
<feature type="region of interest" description="Disordered" evidence="1">
    <location>
        <begin position="42"/>
        <end position="71"/>
    </location>
</feature>